<evidence type="ECO:0000313" key="2">
    <source>
        <dbReference type="EMBL" id="JAA84735.1"/>
    </source>
</evidence>
<dbReference type="InterPro" id="IPR045055">
    <property type="entry name" value="DNA2/NAM7-like"/>
</dbReference>
<feature type="non-terminal residue" evidence="2">
    <location>
        <position position="101"/>
    </location>
</feature>
<dbReference type="EMBL" id="GAIX01007825">
    <property type="protein sequence ID" value="JAA84735.1"/>
    <property type="molecule type" value="Transcribed_RNA"/>
</dbReference>
<dbReference type="Pfam" id="PF13087">
    <property type="entry name" value="AAA_12"/>
    <property type="match status" value="1"/>
</dbReference>
<name>S4PCM9_9NEOP</name>
<dbReference type="InterPro" id="IPR041679">
    <property type="entry name" value="DNA2/NAM7-like_C"/>
</dbReference>
<evidence type="ECO:0000259" key="1">
    <source>
        <dbReference type="Pfam" id="PF13087"/>
    </source>
</evidence>
<dbReference type="InterPro" id="IPR027417">
    <property type="entry name" value="P-loop_NTPase"/>
</dbReference>
<dbReference type="InterPro" id="IPR047187">
    <property type="entry name" value="SF1_C_Upf1"/>
</dbReference>
<protein>
    <submittedName>
        <fullName evidence="2">NFX1-type zinc finger-containing protein 1</fullName>
    </submittedName>
</protein>
<dbReference type="PANTHER" id="PTHR10887:SF341">
    <property type="entry name" value="NFX1-TYPE ZINC FINGER-CONTAINING PROTEIN 1"/>
    <property type="match status" value="1"/>
</dbReference>
<reference evidence="2" key="1">
    <citation type="journal article" date="2013" name="BMC Genomics">
        <title>Unscrambling butterfly oogenesis.</title>
        <authorList>
            <person name="Carter J.M."/>
            <person name="Baker S.C."/>
            <person name="Pink R."/>
            <person name="Carter D.R."/>
            <person name="Collins A."/>
            <person name="Tomlin J."/>
            <person name="Gibbs M."/>
            <person name="Breuker C.J."/>
        </authorList>
    </citation>
    <scope>NUCLEOTIDE SEQUENCE</scope>
    <source>
        <tissue evidence="2">Ovary</tissue>
    </source>
</reference>
<dbReference type="CDD" id="cd18808">
    <property type="entry name" value="SF1_C_Upf1"/>
    <property type="match status" value="1"/>
</dbReference>
<dbReference type="GO" id="GO:0031380">
    <property type="term" value="C:nuclear RNA-directed RNA polymerase complex"/>
    <property type="evidence" value="ECO:0007669"/>
    <property type="project" value="TreeGrafter"/>
</dbReference>
<feature type="domain" description="DNA2/NAM7 helicase-like C-terminal" evidence="1">
    <location>
        <begin position="1"/>
        <end position="98"/>
    </location>
</feature>
<organism evidence="2">
    <name type="scientific">Pararge aegeria</name>
    <name type="common">speckled wood butterfly</name>
    <dbReference type="NCBI Taxonomy" id="116150"/>
    <lineage>
        <taxon>Eukaryota</taxon>
        <taxon>Metazoa</taxon>
        <taxon>Ecdysozoa</taxon>
        <taxon>Arthropoda</taxon>
        <taxon>Hexapoda</taxon>
        <taxon>Insecta</taxon>
        <taxon>Pterygota</taxon>
        <taxon>Neoptera</taxon>
        <taxon>Endopterygota</taxon>
        <taxon>Lepidoptera</taxon>
        <taxon>Glossata</taxon>
        <taxon>Ditrysia</taxon>
        <taxon>Papilionoidea</taxon>
        <taxon>Nymphalidae</taxon>
        <taxon>Satyrinae</taxon>
        <taxon>Satyrini</taxon>
        <taxon>Parargina</taxon>
        <taxon>Pararge</taxon>
    </lineage>
</organism>
<dbReference type="PANTHER" id="PTHR10887">
    <property type="entry name" value="DNA2/NAM7 HELICASE FAMILY"/>
    <property type="match status" value="1"/>
</dbReference>
<dbReference type="AlphaFoldDB" id="S4PCM9"/>
<proteinExistence type="predicted"/>
<dbReference type="GO" id="GO:0031048">
    <property type="term" value="P:regulatory ncRNA-mediated heterochromatin formation"/>
    <property type="evidence" value="ECO:0007669"/>
    <property type="project" value="TreeGrafter"/>
</dbReference>
<accession>S4PCM9</accession>
<reference evidence="2" key="2">
    <citation type="submission" date="2013-05" db="EMBL/GenBank/DDBJ databases">
        <authorList>
            <person name="Carter J.-M."/>
            <person name="Baker S.C."/>
            <person name="Pink R."/>
            <person name="Carter D.R.F."/>
            <person name="Collins A."/>
            <person name="Tomlin J."/>
            <person name="Gibbs M."/>
            <person name="Breuker C.J."/>
        </authorList>
    </citation>
    <scope>NUCLEOTIDE SEQUENCE</scope>
    <source>
        <tissue evidence="2">Ovary</tissue>
    </source>
</reference>
<sequence length="101" mass="11634">MRPQISALITPAIYSDLQDHPSVQDFPNVRGVTSNVFFFTHNYMEEVVEDSASKTNEQEGDMVLGLANYLMQQDYNPEDVTILAAYSGQMFYLRKQRNKYT</sequence>
<dbReference type="Gene3D" id="3.40.50.300">
    <property type="entry name" value="P-loop containing nucleotide triphosphate hydrolases"/>
    <property type="match status" value="1"/>
</dbReference>